<proteinExistence type="predicted"/>
<dbReference type="EMBL" id="ML993580">
    <property type="protein sequence ID" value="KAF2173187.1"/>
    <property type="molecule type" value="Genomic_DNA"/>
</dbReference>
<feature type="transmembrane region" description="Helical" evidence="2">
    <location>
        <begin position="198"/>
        <end position="218"/>
    </location>
</feature>
<dbReference type="RefSeq" id="XP_033674076.1">
    <property type="nucleotide sequence ID" value="XM_033811305.1"/>
</dbReference>
<evidence type="ECO:0000256" key="2">
    <source>
        <dbReference type="SAM" id="Phobius"/>
    </source>
</evidence>
<evidence type="ECO:0000313" key="4">
    <source>
        <dbReference type="Proteomes" id="UP000799537"/>
    </source>
</evidence>
<accession>A0A6A6D174</accession>
<dbReference type="PANTHER" id="PTHR42055:SF1">
    <property type="entry name" value="YALI0E03476P"/>
    <property type="match status" value="1"/>
</dbReference>
<organism evidence="3 4">
    <name type="scientific">Zasmidium cellare ATCC 36951</name>
    <dbReference type="NCBI Taxonomy" id="1080233"/>
    <lineage>
        <taxon>Eukaryota</taxon>
        <taxon>Fungi</taxon>
        <taxon>Dikarya</taxon>
        <taxon>Ascomycota</taxon>
        <taxon>Pezizomycotina</taxon>
        <taxon>Dothideomycetes</taxon>
        <taxon>Dothideomycetidae</taxon>
        <taxon>Mycosphaerellales</taxon>
        <taxon>Mycosphaerellaceae</taxon>
        <taxon>Zasmidium</taxon>
    </lineage>
</organism>
<dbReference type="Proteomes" id="UP000799537">
    <property type="component" value="Unassembled WGS sequence"/>
</dbReference>
<dbReference type="OrthoDB" id="5312133at2759"/>
<protein>
    <submittedName>
        <fullName evidence="3">Uncharacterized protein</fullName>
    </submittedName>
</protein>
<feature type="compositionally biased region" description="Basic and acidic residues" evidence="1">
    <location>
        <begin position="508"/>
        <end position="517"/>
    </location>
</feature>
<keyword evidence="4" id="KW-1185">Reference proteome</keyword>
<feature type="region of interest" description="Disordered" evidence="1">
    <location>
        <begin position="508"/>
        <end position="546"/>
    </location>
</feature>
<dbReference type="GeneID" id="54564577"/>
<keyword evidence="2" id="KW-0812">Transmembrane</keyword>
<dbReference type="AlphaFoldDB" id="A0A6A6D174"/>
<dbReference type="PANTHER" id="PTHR42055">
    <property type="entry name" value="YALI0E03476P"/>
    <property type="match status" value="1"/>
</dbReference>
<keyword evidence="2" id="KW-1133">Transmembrane helix</keyword>
<feature type="transmembrane region" description="Helical" evidence="2">
    <location>
        <begin position="15"/>
        <end position="34"/>
    </location>
</feature>
<name>A0A6A6D174_ZASCE</name>
<sequence length="624" mass="70868">MPTRLNPCSYLPRRLQIVATLTVFVLLCIIFLGTSNSEDFNKYLDEVPYGPKLQEGVHHAVEGAHQVVDHIPNPFGTPAHKPLPEQANSSSGEARWYSDWKWRNPFSSSTTLDEERAVLPPLQNRPPIYTYYDVSSRRKDAQSKKAEQDLLLLWRRAWWAQGFKPMVLSKSEAMNNPLYRAFEDKEMDKALQNELMRWLAWGNMGTGILSSFLAFPMAPYDDPMLSFLRRGEYPTLTRYEGLGNGLYIGTRGDIEAALKEAIASQALHRVKYIDEAVPEDTIQVDAKHDAIAHYSDSMLKSKYGPISEKLKDLKTVGDGLALLPPLINSHLHLTWQNIFTKGISVLKPLPEHTTIMVQPAVDIAMNLTQCPYSPVPTSCPPNRPKCKTCVSNSVKINIAKVFRNDSQTFTIATVPHPYTIQSLVKNNDHLELKTIRRQTDRDVWILAATKELLGTGLSSFARLPSLKDAIASEYGSSRSLWLTAERPYQKDSEKDLEELDWIFGFEFPRDVQPDGKSETPVPGPERRPDPPKPEYGDGPIPSEKDLQNERSLLEKTKRALGTKAATEVRDIIEAWNLADTEAWKFIRAFNARRRKERRQWEDEESSYLGKGVFDRWVDKITGDT</sequence>
<reference evidence="3" key="1">
    <citation type="journal article" date="2020" name="Stud. Mycol.">
        <title>101 Dothideomycetes genomes: a test case for predicting lifestyles and emergence of pathogens.</title>
        <authorList>
            <person name="Haridas S."/>
            <person name="Albert R."/>
            <person name="Binder M."/>
            <person name="Bloem J."/>
            <person name="Labutti K."/>
            <person name="Salamov A."/>
            <person name="Andreopoulos B."/>
            <person name="Baker S."/>
            <person name="Barry K."/>
            <person name="Bills G."/>
            <person name="Bluhm B."/>
            <person name="Cannon C."/>
            <person name="Castanera R."/>
            <person name="Culley D."/>
            <person name="Daum C."/>
            <person name="Ezra D."/>
            <person name="Gonzalez J."/>
            <person name="Henrissat B."/>
            <person name="Kuo A."/>
            <person name="Liang C."/>
            <person name="Lipzen A."/>
            <person name="Lutzoni F."/>
            <person name="Magnuson J."/>
            <person name="Mondo S."/>
            <person name="Nolan M."/>
            <person name="Ohm R."/>
            <person name="Pangilinan J."/>
            <person name="Park H.-J."/>
            <person name="Ramirez L."/>
            <person name="Alfaro M."/>
            <person name="Sun H."/>
            <person name="Tritt A."/>
            <person name="Yoshinaga Y."/>
            <person name="Zwiers L.-H."/>
            <person name="Turgeon B."/>
            <person name="Goodwin S."/>
            <person name="Spatafora J."/>
            <person name="Crous P."/>
            <person name="Grigoriev I."/>
        </authorList>
    </citation>
    <scope>NUCLEOTIDE SEQUENCE</scope>
    <source>
        <strain evidence="3">ATCC 36951</strain>
    </source>
</reference>
<evidence type="ECO:0000256" key="1">
    <source>
        <dbReference type="SAM" id="MobiDB-lite"/>
    </source>
</evidence>
<evidence type="ECO:0000313" key="3">
    <source>
        <dbReference type="EMBL" id="KAF2173187.1"/>
    </source>
</evidence>
<feature type="compositionally biased region" description="Basic and acidic residues" evidence="1">
    <location>
        <begin position="524"/>
        <end position="535"/>
    </location>
</feature>
<gene>
    <name evidence="3" type="ORF">M409DRAFT_49667</name>
</gene>
<keyword evidence="2" id="KW-0472">Membrane</keyword>